<feature type="region of interest" description="Disordered" evidence="1">
    <location>
        <begin position="694"/>
        <end position="719"/>
    </location>
</feature>
<accession>A0A9N8E4C5</accession>
<feature type="region of interest" description="Disordered" evidence="1">
    <location>
        <begin position="179"/>
        <end position="206"/>
    </location>
</feature>
<evidence type="ECO:0000313" key="2">
    <source>
        <dbReference type="EMBL" id="CAB9511925.1"/>
    </source>
</evidence>
<sequence length="1028" mass="113571">MTFRRLSHEAASKVVHEGVVETDVAAGIHVLESANRLAAAANIRDMGDGMMGFDGGNGYVTWDATSILKSSADGCYYWLFLQYTSHDSRPLNVWGEDTSSQSVLLAENVALETTGAWDPSGLQWFHYGPLEIPPDCERIKIDSVNQGFWPHVQRLVLLPAVIEAFDSTVQPTRIVATKSTNSTDDATPTKDKATTSPCLQKPSHPGVKAQLESIPVRKAALQKTRPVAVLREPHEKTPNVRVNDDMIFVDGNGGGWYSFAFDNTGTTSCKEAFIDITYASGDPRPITLTINETFSRDGCCSDVTGGYYGADNFVHRRYGPFPLQEQQSNTVKISTNQGCYFPHIGEIRVVDASKSLAVTTTRNSKTWIVPPSQEPSEEIRQSLGFCFGENTQEPNPHFQPDPSFYNGICIDGLWVLASKQVDKGILNCAAELVSRYVPIEIRKLCLQWRAPLDMPQGPFRLIILDAATNQQAGNCPEFPDCWTGRNSTINPGVFTSSDDFRLSGNGNGNQQYYYGGELTVHELTHGLDLVIRQQLDPYFMQQVEDCFQQGRLVYHKSYAAANRHEYLAEICMLFVGTNPHNFLRGCCQCGQSETGYCDFEHHNQFASGKAGVNFRRKSDLIQNDPGGYRLLKSFLMEIHDSDKFCEEEMNDTGILAYRGLAAGANLAKMLSKNQTKASQKDLLVDIESSASFSGSESRSQLEDDQERKPKKPTTIPRDYLLQRGASRGHCFPADKVCAGVHGVLGQGIVGAPEIENFCHDGSSREDAIVALRTLVYGIRKGATGLKNLPQNAVPVPSDHGGDFDRDSNWLIVPCMTLQQAREWKGDDYWALAICGNKPGHVSRNLADIDETTEADAYQEAYNQSADNEIFESLLRGNVHEETLYLDRCEEQHIRNATSLLSDCVKAIADVVNRDDLPPDIPKNTGNASIRAMTMQERSLQTPNIRERVPSHHQSYYTSFQASKTNATSARAKGFYLKDATGTGTVEVPTMPESLNLSKVVAVKVHVRKIQGIDGIVDPLMLAIKAAVN</sequence>
<comment type="caution">
    <text evidence="2">The sequence shown here is derived from an EMBL/GenBank/DDBJ whole genome shotgun (WGS) entry which is preliminary data.</text>
</comment>
<reference evidence="2" key="1">
    <citation type="submission" date="2020-06" db="EMBL/GenBank/DDBJ databases">
        <authorList>
            <consortium name="Plant Systems Biology data submission"/>
        </authorList>
    </citation>
    <scope>NUCLEOTIDE SEQUENCE</scope>
    <source>
        <strain evidence="2">D6</strain>
    </source>
</reference>
<organism evidence="2 3">
    <name type="scientific">Seminavis robusta</name>
    <dbReference type="NCBI Taxonomy" id="568900"/>
    <lineage>
        <taxon>Eukaryota</taxon>
        <taxon>Sar</taxon>
        <taxon>Stramenopiles</taxon>
        <taxon>Ochrophyta</taxon>
        <taxon>Bacillariophyta</taxon>
        <taxon>Bacillariophyceae</taxon>
        <taxon>Bacillariophycidae</taxon>
        <taxon>Naviculales</taxon>
        <taxon>Naviculaceae</taxon>
        <taxon>Seminavis</taxon>
    </lineage>
</organism>
<keyword evidence="3" id="KW-1185">Reference proteome</keyword>
<dbReference type="Proteomes" id="UP001153069">
    <property type="component" value="Unassembled WGS sequence"/>
</dbReference>
<evidence type="ECO:0000313" key="3">
    <source>
        <dbReference type="Proteomes" id="UP001153069"/>
    </source>
</evidence>
<dbReference type="EMBL" id="CAICTM010000508">
    <property type="protein sequence ID" value="CAB9511925.1"/>
    <property type="molecule type" value="Genomic_DNA"/>
</dbReference>
<protein>
    <submittedName>
        <fullName evidence="2">Uncharacterized protein</fullName>
    </submittedName>
</protein>
<evidence type="ECO:0000256" key="1">
    <source>
        <dbReference type="SAM" id="MobiDB-lite"/>
    </source>
</evidence>
<name>A0A9N8E4C5_9STRA</name>
<proteinExistence type="predicted"/>
<dbReference type="AlphaFoldDB" id="A0A9N8E4C5"/>
<gene>
    <name evidence="2" type="ORF">SEMRO_509_G157130.1</name>
</gene>